<organism evidence="2 3">
    <name type="scientific">Olpidium bornovanus</name>
    <dbReference type="NCBI Taxonomy" id="278681"/>
    <lineage>
        <taxon>Eukaryota</taxon>
        <taxon>Fungi</taxon>
        <taxon>Fungi incertae sedis</taxon>
        <taxon>Olpidiomycota</taxon>
        <taxon>Olpidiomycotina</taxon>
        <taxon>Olpidiomycetes</taxon>
        <taxon>Olpidiales</taxon>
        <taxon>Olpidiaceae</taxon>
        <taxon>Olpidium</taxon>
    </lineage>
</organism>
<evidence type="ECO:0000256" key="1">
    <source>
        <dbReference type="SAM" id="MobiDB-lite"/>
    </source>
</evidence>
<sequence length="97" mass="10771">SLPTRPSSTFCPPFPHHPPFPPARADGFVPPFAASRNVPKEEERQKSGNGPPPFFFFSERRREKKRRGFFLFLGCPTNAGTGRGGAAKEERLTTKKG</sequence>
<feature type="compositionally biased region" description="Polar residues" evidence="1">
    <location>
        <begin position="1"/>
        <end position="10"/>
    </location>
</feature>
<feature type="compositionally biased region" description="Pro residues" evidence="1">
    <location>
        <begin position="12"/>
        <end position="22"/>
    </location>
</feature>
<feature type="non-terminal residue" evidence="2">
    <location>
        <position position="1"/>
    </location>
</feature>
<dbReference type="EMBL" id="JAEFCI010002169">
    <property type="protein sequence ID" value="KAG5462414.1"/>
    <property type="molecule type" value="Genomic_DNA"/>
</dbReference>
<gene>
    <name evidence="2" type="ORF">BJ554DRAFT_5264</name>
</gene>
<dbReference type="AlphaFoldDB" id="A0A8H8DKZ8"/>
<dbReference type="Proteomes" id="UP000673691">
    <property type="component" value="Unassembled WGS sequence"/>
</dbReference>
<proteinExistence type="predicted"/>
<keyword evidence="3" id="KW-1185">Reference proteome</keyword>
<feature type="region of interest" description="Disordered" evidence="1">
    <location>
        <begin position="1"/>
        <end position="56"/>
    </location>
</feature>
<reference evidence="2 3" key="1">
    <citation type="journal article" name="Sci. Rep.">
        <title>Genome-scale phylogenetic analyses confirm Olpidium as the closest living zoosporic fungus to the non-flagellated, terrestrial fungi.</title>
        <authorList>
            <person name="Chang Y."/>
            <person name="Rochon D."/>
            <person name="Sekimoto S."/>
            <person name="Wang Y."/>
            <person name="Chovatia M."/>
            <person name="Sandor L."/>
            <person name="Salamov A."/>
            <person name="Grigoriev I.V."/>
            <person name="Stajich J.E."/>
            <person name="Spatafora J.W."/>
        </authorList>
    </citation>
    <scope>NUCLEOTIDE SEQUENCE [LARGE SCALE GENOMIC DNA]</scope>
    <source>
        <strain evidence="2">S191</strain>
    </source>
</reference>
<protein>
    <submittedName>
        <fullName evidence="2">Uncharacterized protein</fullName>
    </submittedName>
</protein>
<comment type="caution">
    <text evidence="2">The sequence shown here is derived from an EMBL/GenBank/DDBJ whole genome shotgun (WGS) entry which is preliminary data.</text>
</comment>
<evidence type="ECO:0000313" key="2">
    <source>
        <dbReference type="EMBL" id="KAG5462414.1"/>
    </source>
</evidence>
<name>A0A8H8DKZ8_9FUNG</name>
<evidence type="ECO:0000313" key="3">
    <source>
        <dbReference type="Proteomes" id="UP000673691"/>
    </source>
</evidence>
<accession>A0A8H8DKZ8</accession>